<comment type="cofactor">
    <cofactor evidence="1">
        <name>L-ascorbate</name>
        <dbReference type="ChEBI" id="CHEBI:38290"/>
    </cofactor>
</comment>
<dbReference type="InterPro" id="IPR026992">
    <property type="entry name" value="DIOX_N"/>
</dbReference>
<proteinExistence type="inferred from homology"/>
<name>A0A835BT14_9POAL</name>
<dbReference type="EMBL" id="JACEFO010001874">
    <property type="protein sequence ID" value="KAF8697454.1"/>
    <property type="molecule type" value="Genomic_DNA"/>
</dbReference>
<keyword evidence="6" id="KW-0408">Iron</keyword>
<dbReference type="GO" id="GO:0051213">
    <property type="term" value="F:dioxygenase activity"/>
    <property type="evidence" value="ECO:0007669"/>
    <property type="project" value="UniProtKB-KW"/>
</dbReference>
<evidence type="ECO:0000256" key="9">
    <source>
        <dbReference type="ARBA" id="ARBA00076740"/>
    </source>
</evidence>
<evidence type="ECO:0000256" key="4">
    <source>
        <dbReference type="ARBA" id="ARBA00022964"/>
    </source>
</evidence>
<keyword evidence="4" id="KW-0223">Dioxygenase</keyword>
<evidence type="ECO:0000256" key="2">
    <source>
        <dbReference type="ARBA" id="ARBA00008056"/>
    </source>
</evidence>
<dbReference type="InterPro" id="IPR044861">
    <property type="entry name" value="IPNS-like_FE2OG_OXY"/>
</dbReference>
<protein>
    <recommendedName>
        <fullName evidence="8">2-oxoglutarate-dependent dioxygenase DAO</fullName>
    </recommendedName>
    <alternativeName>
        <fullName evidence="9">Protein DIOXYGENASE FOR AUXIN OXIDATION</fullName>
    </alternativeName>
</protein>
<keyword evidence="5" id="KW-0560">Oxidoreductase</keyword>
<evidence type="ECO:0000256" key="10">
    <source>
        <dbReference type="SAM" id="MobiDB-lite"/>
    </source>
</evidence>
<dbReference type="Proteomes" id="UP000636709">
    <property type="component" value="Unassembled WGS sequence"/>
</dbReference>
<dbReference type="PROSITE" id="PS51471">
    <property type="entry name" value="FE2OG_OXY"/>
    <property type="match status" value="2"/>
</dbReference>
<evidence type="ECO:0000313" key="12">
    <source>
        <dbReference type="EMBL" id="KAF8697454.1"/>
    </source>
</evidence>
<keyword evidence="3" id="KW-0479">Metal-binding</keyword>
<evidence type="ECO:0000313" key="13">
    <source>
        <dbReference type="Proteomes" id="UP000636709"/>
    </source>
</evidence>
<feature type="region of interest" description="Disordered" evidence="10">
    <location>
        <begin position="700"/>
        <end position="730"/>
    </location>
</feature>
<dbReference type="PANTHER" id="PTHR47990">
    <property type="entry name" value="2-OXOGLUTARATE (2OG) AND FE(II)-DEPENDENT OXYGENASE SUPERFAMILY PROTEIN-RELATED"/>
    <property type="match status" value="1"/>
</dbReference>
<feature type="domain" description="Fe2OG dioxygenase" evidence="11">
    <location>
        <begin position="172"/>
        <end position="297"/>
    </location>
</feature>
<organism evidence="12 13">
    <name type="scientific">Digitaria exilis</name>
    <dbReference type="NCBI Taxonomy" id="1010633"/>
    <lineage>
        <taxon>Eukaryota</taxon>
        <taxon>Viridiplantae</taxon>
        <taxon>Streptophyta</taxon>
        <taxon>Embryophyta</taxon>
        <taxon>Tracheophyta</taxon>
        <taxon>Spermatophyta</taxon>
        <taxon>Magnoliopsida</taxon>
        <taxon>Liliopsida</taxon>
        <taxon>Poales</taxon>
        <taxon>Poaceae</taxon>
        <taxon>PACMAD clade</taxon>
        <taxon>Panicoideae</taxon>
        <taxon>Panicodae</taxon>
        <taxon>Paniceae</taxon>
        <taxon>Anthephorinae</taxon>
        <taxon>Digitaria</taxon>
    </lineage>
</organism>
<evidence type="ECO:0000256" key="3">
    <source>
        <dbReference type="ARBA" id="ARBA00022723"/>
    </source>
</evidence>
<feature type="region of interest" description="Disordered" evidence="10">
    <location>
        <begin position="889"/>
        <end position="915"/>
    </location>
</feature>
<dbReference type="OrthoDB" id="288590at2759"/>
<dbReference type="Pfam" id="PF03171">
    <property type="entry name" value="2OG-FeII_Oxy"/>
    <property type="match status" value="2"/>
</dbReference>
<dbReference type="Gene3D" id="2.60.120.330">
    <property type="entry name" value="B-lactam Antibiotic, Isopenicillin N Synthase, Chain"/>
    <property type="match status" value="2"/>
</dbReference>
<comment type="similarity">
    <text evidence="2">Belongs to the iron/ascorbate-dependent oxidoreductase family.</text>
</comment>
<dbReference type="GO" id="GO:0046872">
    <property type="term" value="F:metal ion binding"/>
    <property type="evidence" value="ECO:0007669"/>
    <property type="project" value="UniProtKB-KW"/>
</dbReference>
<feature type="region of interest" description="Disordered" evidence="10">
    <location>
        <begin position="929"/>
        <end position="949"/>
    </location>
</feature>
<dbReference type="Pfam" id="PF14226">
    <property type="entry name" value="DIOX_N"/>
    <property type="match status" value="1"/>
</dbReference>
<evidence type="ECO:0000256" key="8">
    <source>
        <dbReference type="ARBA" id="ARBA00074102"/>
    </source>
</evidence>
<feature type="compositionally biased region" description="Basic and acidic residues" evidence="10">
    <location>
        <begin position="931"/>
        <end position="940"/>
    </location>
</feature>
<gene>
    <name evidence="12" type="ORF">HU200_036055</name>
</gene>
<dbReference type="InterPro" id="IPR027443">
    <property type="entry name" value="IPNS-like_sf"/>
</dbReference>
<dbReference type="FunFam" id="2.60.120.330:FF:000017">
    <property type="entry name" value="2-oxoglutarate-dependent dioxygenase DAO"/>
    <property type="match status" value="1"/>
</dbReference>
<sequence>MMRPRQARFAPMAIPTVDLRGVVPGGAGWEAARAAVTASMVAHGCVVVAHDALGEDLRRTLFARAMPELFALPLEVKQQTVSSNGKFKGYFGQLPGMDWESLRVAEPTNAGSVHGFADIFWPEGNPEFWSLLFETLLSYGKKMLKLEEMVETMVLESLGVRGETIRAHLDQLGHGCRLSHYGAPPDTESSMSMPPHCDDSMMTTIVQHEVEGLEVHVGDGLWIAVPPKPDTVTIGMIRPRSIDRSRFTIPRFVLSRHDIVRACVQVVTNGRVPACLHRVRTPSNRERFSVLFGGRQKEGVAVRALGDLVDAEHPLAFNPLKHEEYSKWRYSAEGLRFEDPLKAYCGVEKDGANAVLLLAAAKSQEIPNQALPLPQEQAGASARATDDMVPKLLAIRPNGALTEEDPGNTSDKLVGRFCLARPSEGSEGAWTLLRTTRGPEGSGASVSPDPRPQGRMGRPPRGVLPVDKHSRRKRGRTLEDPPQVKSDLCGGRRATNAFSRPTPDITCSPAICKSWSAALRKGKGQLHACSRANSQGGSYREVADGRDEDTRQPRKGSPRRTRPTARNRRGHPALGGSLLNQYNPLCLASLEPFSTKTYPVCHPPTLMLLETAPGANSLRLSAVVIFLEAQARSLRLCFFDLSVLSTAVLSAATPPGFLSGELPAAASPLSTQGPCCAAASPLSFSSVLLRWWWSPPHPNGRGGGEASGAAALRRGEQRHGPSSRSPPWRLLLEPASNGEAGIPSQRRDPCLSSLLPPPLFHALPLELAMEEEEIRHACLLLELGGLELLLELALEEEPPPFRPVQDEKDEGVAVLLAATRKAWSSDLCGCFDLCLDFDSNGGFVNGIGDFIASNRGFVPLSLWLLLLSSLFRFSLLRLSSSSSHGRLLLKPWPTTPRAPPRQGRGALRASDTAEEGCAVSGTAEQACSRRRTVEAARGRDGGPAPRRTVAHGRYGARFGAWRGVREDSAVGVEYPLRPALAANNSTRMDTHARTIVPARMLHVQHSRAGTPHKITSQIDPVQLEAMAIPTVDLRGVAPGAPGWEAARDAVTASMVAHGCVVVAHGDDALGPELRRALFARALPELFALPLESKKRTVAPTNERYKEGYNQIDGMPWESFRITEPTDAAKVRGVADILWPEGNPEFCETIVSFAKNMLKLDEMLEGLVLEGLGVQGQSVPAHLDLLGHSVYLSHYGTPVDRETNESMQAHYDDSMNTIIVQHEVEGLEVRLGDGRWVAVPPEPGTLIFMAGEQLRVATNGRVPACFHRVRTPSSRERFAVLFGFLQKPGIEVRALEELVDEEHPLVFNPLKHEEYKEWRYSEEGFKVDDALKAFCGVEKVAAMV</sequence>
<evidence type="ECO:0000256" key="1">
    <source>
        <dbReference type="ARBA" id="ARBA00001961"/>
    </source>
</evidence>
<evidence type="ECO:0000256" key="6">
    <source>
        <dbReference type="ARBA" id="ARBA00023004"/>
    </source>
</evidence>
<feature type="compositionally biased region" description="Basic and acidic residues" evidence="10">
    <location>
        <begin position="541"/>
        <end position="552"/>
    </location>
</feature>
<reference evidence="12" key="1">
    <citation type="submission" date="2020-07" db="EMBL/GenBank/DDBJ databases">
        <title>Genome sequence and genetic diversity analysis of an under-domesticated orphan crop, white fonio (Digitaria exilis).</title>
        <authorList>
            <person name="Bennetzen J.L."/>
            <person name="Chen S."/>
            <person name="Ma X."/>
            <person name="Wang X."/>
            <person name="Yssel A.E.J."/>
            <person name="Chaluvadi S.R."/>
            <person name="Johnson M."/>
            <person name="Gangashetty P."/>
            <person name="Hamidou F."/>
            <person name="Sanogo M.D."/>
            <person name="Zwaenepoel A."/>
            <person name="Wallace J."/>
            <person name="Van De Peer Y."/>
            <person name="Van Deynze A."/>
        </authorList>
    </citation>
    <scope>NUCLEOTIDE SEQUENCE</scope>
    <source>
        <tissue evidence="12">Leaves</tissue>
    </source>
</reference>
<keyword evidence="13" id="KW-1185">Reference proteome</keyword>
<feature type="region of interest" description="Disordered" evidence="10">
    <location>
        <begin position="529"/>
        <end position="576"/>
    </location>
</feature>
<feature type="region of interest" description="Disordered" evidence="10">
    <location>
        <begin position="428"/>
        <end position="503"/>
    </location>
</feature>
<feature type="domain" description="Fe2OG dioxygenase" evidence="11">
    <location>
        <begin position="1185"/>
        <end position="1286"/>
    </location>
</feature>
<evidence type="ECO:0000256" key="7">
    <source>
        <dbReference type="ARBA" id="ARBA00054658"/>
    </source>
</evidence>
<feature type="compositionally biased region" description="Basic residues" evidence="10">
    <location>
        <begin position="553"/>
        <end position="571"/>
    </location>
</feature>
<dbReference type="InterPro" id="IPR050231">
    <property type="entry name" value="Iron_ascorbate_oxido_reductase"/>
</dbReference>
<evidence type="ECO:0000256" key="5">
    <source>
        <dbReference type="ARBA" id="ARBA00023002"/>
    </source>
</evidence>
<accession>A0A835BT14</accession>
<dbReference type="SUPFAM" id="SSF51197">
    <property type="entry name" value="Clavaminate synthase-like"/>
    <property type="match status" value="2"/>
</dbReference>
<comment type="caution">
    <text evidence="12">The sequence shown here is derived from an EMBL/GenBank/DDBJ whole genome shotgun (WGS) entry which is preliminary data.</text>
</comment>
<evidence type="ECO:0000259" key="11">
    <source>
        <dbReference type="PROSITE" id="PS51471"/>
    </source>
</evidence>
<comment type="function">
    <text evidence="7">2-oxoglutarate-dependent dioxygenase essential for auxin catabolism and maintenance of auxin homeostasis in reproductive organs. Catalyzes the irreversible oxidation of indole-3-acetic acid (IAA) to the biologically inactive 2-oxoindole-3-acetic acid (OxIAA).</text>
</comment>
<dbReference type="InterPro" id="IPR005123">
    <property type="entry name" value="Oxoglu/Fe-dep_dioxygenase_dom"/>
</dbReference>